<organism evidence="2 3">
    <name type="scientific">Xanthomonas bonasiae</name>
    <dbReference type="NCBI Taxonomy" id="2810351"/>
    <lineage>
        <taxon>Bacteria</taxon>
        <taxon>Pseudomonadati</taxon>
        <taxon>Pseudomonadota</taxon>
        <taxon>Gammaproteobacteria</taxon>
        <taxon>Lysobacterales</taxon>
        <taxon>Lysobacteraceae</taxon>
        <taxon>Xanthomonas</taxon>
    </lineage>
</organism>
<evidence type="ECO:0000313" key="3">
    <source>
        <dbReference type="Proteomes" id="UP000695802"/>
    </source>
</evidence>
<dbReference type="RefSeq" id="WP_206231251.1">
    <property type="nucleotide sequence ID" value="NZ_JAFIWB010000074.1"/>
</dbReference>
<dbReference type="Gene3D" id="3.30.559.10">
    <property type="entry name" value="Chloramphenicol acetyltransferase-like domain"/>
    <property type="match status" value="1"/>
</dbReference>
<dbReference type="Proteomes" id="UP000695802">
    <property type="component" value="Unassembled WGS sequence"/>
</dbReference>
<dbReference type="EMBL" id="JAFIWB010000074">
    <property type="protein sequence ID" value="MBN6105009.1"/>
    <property type="molecule type" value="Genomic_DNA"/>
</dbReference>
<gene>
    <name evidence="2" type="ORF">JR064_22960</name>
</gene>
<reference evidence="2 3" key="1">
    <citation type="submission" date="2021-02" db="EMBL/GenBank/DDBJ databases">
        <title>Taxonomically Unique Crown Gall-Associated Xanthomonas Stains Have Deficiency in Virulence Repertories.</title>
        <authorList>
            <person name="Mafakheri H."/>
            <person name="Taghavi S.M."/>
            <person name="Dimkic I."/>
            <person name="Nemanja K."/>
            <person name="Osdaghi E."/>
        </authorList>
    </citation>
    <scope>NUCLEOTIDE SEQUENCE [LARGE SCALE GENOMIC DNA]</scope>
    <source>
        <strain evidence="2 3">FX4</strain>
    </source>
</reference>
<sequence>AAFDLEQAPLLRAMVIREGEQQHALLLCLHHIVSDGWSMGVLMRELSALYAQHAHAVPARLVALPIQYADYARRQRDWLREEVLEAQAAYWVAELADVPALLEL</sequence>
<feature type="non-terminal residue" evidence="2">
    <location>
        <position position="1"/>
    </location>
</feature>
<accession>A0ABS3BDJ7</accession>
<dbReference type="Pfam" id="PF00668">
    <property type="entry name" value="Condensation"/>
    <property type="match status" value="1"/>
</dbReference>
<evidence type="ECO:0000259" key="1">
    <source>
        <dbReference type="Pfam" id="PF00668"/>
    </source>
</evidence>
<protein>
    <recommendedName>
        <fullName evidence="1">Condensation domain-containing protein</fullName>
    </recommendedName>
</protein>
<feature type="non-terminal residue" evidence="2">
    <location>
        <position position="104"/>
    </location>
</feature>
<feature type="domain" description="Condensation" evidence="1">
    <location>
        <begin position="2"/>
        <end position="97"/>
    </location>
</feature>
<evidence type="ECO:0000313" key="2">
    <source>
        <dbReference type="EMBL" id="MBN6105009.1"/>
    </source>
</evidence>
<comment type="caution">
    <text evidence="2">The sequence shown here is derived from an EMBL/GenBank/DDBJ whole genome shotgun (WGS) entry which is preliminary data.</text>
</comment>
<proteinExistence type="predicted"/>
<dbReference type="InterPro" id="IPR023213">
    <property type="entry name" value="CAT-like_dom_sf"/>
</dbReference>
<keyword evidence="3" id="KW-1185">Reference proteome</keyword>
<dbReference type="PANTHER" id="PTHR45398">
    <property type="match status" value="1"/>
</dbReference>
<dbReference type="SUPFAM" id="SSF52777">
    <property type="entry name" value="CoA-dependent acyltransferases"/>
    <property type="match status" value="1"/>
</dbReference>
<dbReference type="InterPro" id="IPR001242">
    <property type="entry name" value="Condensation_dom"/>
</dbReference>
<dbReference type="PANTHER" id="PTHR45398:SF1">
    <property type="entry name" value="ENZYME, PUTATIVE (JCVI)-RELATED"/>
    <property type="match status" value="1"/>
</dbReference>
<name>A0ABS3BDJ7_9XANT</name>